<feature type="non-terminal residue" evidence="2">
    <location>
        <position position="209"/>
    </location>
</feature>
<feature type="compositionally biased region" description="Low complexity" evidence="1">
    <location>
        <begin position="38"/>
        <end position="58"/>
    </location>
</feature>
<dbReference type="AlphaFoldDB" id="A0A5J9URF2"/>
<feature type="compositionally biased region" description="Polar residues" evidence="1">
    <location>
        <begin position="27"/>
        <end position="37"/>
    </location>
</feature>
<reference evidence="2 3" key="1">
    <citation type="journal article" date="2019" name="Sci. Rep.">
        <title>A high-quality genome of Eragrostis curvula grass provides insights into Poaceae evolution and supports new strategies to enhance forage quality.</title>
        <authorList>
            <person name="Carballo J."/>
            <person name="Santos B.A.C.M."/>
            <person name="Zappacosta D."/>
            <person name="Garbus I."/>
            <person name="Selva J.P."/>
            <person name="Gallo C.A."/>
            <person name="Diaz A."/>
            <person name="Albertini E."/>
            <person name="Caccamo M."/>
            <person name="Echenique V."/>
        </authorList>
    </citation>
    <scope>NUCLEOTIDE SEQUENCE [LARGE SCALE GENOMIC DNA]</scope>
    <source>
        <strain evidence="3">cv. Victoria</strain>
        <tissue evidence="2">Leaf</tissue>
    </source>
</reference>
<dbReference type="OrthoDB" id="2143914at2759"/>
<comment type="caution">
    <text evidence="2">The sequence shown here is derived from an EMBL/GenBank/DDBJ whole genome shotgun (WGS) entry which is preliminary data.</text>
</comment>
<feature type="non-terminal residue" evidence="2">
    <location>
        <position position="1"/>
    </location>
</feature>
<gene>
    <name evidence="2" type="ORF">EJB05_28692</name>
</gene>
<sequence length="209" mass="22535">MGPPPPSSSSSAAPRIKPTQPPLPLFTKSSRNNKTPITNNATTDNTSSSASSSQALSTPQERRRISTPPPPTRPRQHLDIDLNLSISLAPYQPAEESGNKPSLKQEPMTTTTAGSMNAMPVCLCLNSLGYRPGVECLCGGASSRQQEQWARTLLQAAPCYRGQYGGNRGGWKHVGRRDGRGVKCIKEGDKVPRRSGMDWGAFGFLNDLM</sequence>
<protein>
    <submittedName>
        <fullName evidence="2">Uncharacterized protein</fullName>
    </submittedName>
</protein>
<evidence type="ECO:0000313" key="3">
    <source>
        <dbReference type="Proteomes" id="UP000324897"/>
    </source>
</evidence>
<evidence type="ECO:0000256" key="1">
    <source>
        <dbReference type="SAM" id="MobiDB-lite"/>
    </source>
</evidence>
<dbReference type="Gramene" id="TVU26156">
    <property type="protein sequence ID" value="TVU26156"/>
    <property type="gene ID" value="EJB05_28692"/>
</dbReference>
<feature type="compositionally biased region" description="Polar residues" evidence="1">
    <location>
        <begin position="99"/>
        <end position="112"/>
    </location>
</feature>
<feature type="region of interest" description="Disordered" evidence="1">
    <location>
        <begin position="1"/>
        <end position="78"/>
    </location>
</feature>
<feature type="region of interest" description="Disordered" evidence="1">
    <location>
        <begin position="92"/>
        <end position="112"/>
    </location>
</feature>
<proteinExistence type="predicted"/>
<name>A0A5J9URF2_9POAL</name>
<organism evidence="2 3">
    <name type="scientific">Eragrostis curvula</name>
    <name type="common">weeping love grass</name>
    <dbReference type="NCBI Taxonomy" id="38414"/>
    <lineage>
        <taxon>Eukaryota</taxon>
        <taxon>Viridiplantae</taxon>
        <taxon>Streptophyta</taxon>
        <taxon>Embryophyta</taxon>
        <taxon>Tracheophyta</taxon>
        <taxon>Spermatophyta</taxon>
        <taxon>Magnoliopsida</taxon>
        <taxon>Liliopsida</taxon>
        <taxon>Poales</taxon>
        <taxon>Poaceae</taxon>
        <taxon>PACMAD clade</taxon>
        <taxon>Chloridoideae</taxon>
        <taxon>Eragrostideae</taxon>
        <taxon>Eragrostidinae</taxon>
        <taxon>Eragrostis</taxon>
    </lineage>
</organism>
<keyword evidence="3" id="KW-1185">Reference proteome</keyword>
<dbReference type="EMBL" id="RWGY01000013">
    <property type="protein sequence ID" value="TVU26156.1"/>
    <property type="molecule type" value="Genomic_DNA"/>
</dbReference>
<accession>A0A5J9URF2</accession>
<evidence type="ECO:0000313" key="2">
    <source>
        <dbReference type="EMBL" id="TVU26156.1"/>
    </source>
</evidence>
<dbReference type="Proteomes" id="UP000324897">
    <property type="component" value="Chromosome 2"/>
</dbReference>